<feature type="compositionally biased region" description="Basic and acidic residues" evidence="1">
    <location>
        <begin position="341"/>
        <end position="357"/>
    </location>
</feature>
<evidence type="ECO:0000313" key="4">
    <source>
        <dbReference type="Proteomes" id="UP000192596"/>
    </source>
</evidence>
<proteinExistence type="predicted"/>
<protein>
    <recommendedName>
        <fullName evidence="2">DUF4211 domain-containing protein</fullName>
    </recommendedName>
</protein>
<feature type="compositionally biased region" description="Acidic residues" evidence="1">
    <location>
        <begin position="553"/>
        <end position="568"/>
    </location>
</feature>
<gene>
    <name evidence="3" type="ORF">B0A48_01373</name>
</gene>
<feature type="compositionally biased region" description="Basic and acidic residues" evidence="1">
    <location>
        <begin position="261"/>
        <end position="277"/>
    </location>
</feature>
<feature type="region of interest" description="Disordered" evidence="1">
    <location>
        <begin position="1"/>
        <end position="394"/>
    </location>
</feature>
<evidence type="ECO:0000256" key="1">
    <source>
        <dbReference type="SAM" id="MobiDB-lite"/>
    </source>
</evidence>
<dbReference type="EMBL" id="NAJO01000002">
    <property type="protein sequence ID" value="OQO14495.1"/>
    <property type="molecule type" value="Genomic_DNA"/>
</dbReference>
<feature type="compositionally biased region" description="Polar residues" evidence="1">
    <location>
        <begin position="18"/>
        <end position="34"/>
    </location>
</feature>
<dbReference type="InParanoid" id="A0A1V8TSY1"/>
<feature type="compositionally biased region" description="Basic residues" evidence="1">
    <location>
        <begin position="150"/>
        <end position="159"/>
    </location>
</feature>
<dbReference type="PANTHER" id="PTHR14689">
    <property type="entry name" value="PHORBOL-ESTER_DAG-TYPE DOMAIN-CONTAINING PROTEIN"/>
    <property type="match status" value="1"/>
</dbReference>
<reference evidence="4" key="1">
    <citation type="submission" date="2017-03" db="EMBL/GenBank/DDBJ databases">
        <title>Genomes of endolithic fungi from Antarctica.</title>
        <authorList>
            <person name="Coleine C."/>
            <person name="Masonjones S."/>
            <person name="Stajich J.E."/>
        </authorList>
    </citation>
    <scope>NUCLEOTIDE SEQUENCE [LARGE SCALE GENOMIC DNA]</scope>
    <source>
        <strain evidence="4">CCFEE 5527</strain>
    </source>
</reference>
<dbReference type="STRING" id="1507870.A0A1V8TSY1"/>
<dbReference type="AlphaFoldDB" id="A0A1V8TSY1"/>
<organism evidence="3 4">
    <name type="scientific">Cryoendolithus antarcticus</name>
    <dbReference type="NCBI Taxonomy" id="1507870"/>
    <lineage>
        <taxon>Eukaryota</taxon>
        <taxon>Fungi</taxon>
        <taxon>Dikarya</taxon>
        <taxon>Ascomycota</taxon>
        <taxon>Pezizomycotina</taxon>
        <taxon>Dothideomycetes</taxon>
        <taxon>Dothideomycetidae</taxon>
        <taxon>Cladosporiales</taxon>
        <taxon>Cladosporiaceae</taxon>
        <taxon>Cryoendolithus</taxon>
    </lineage>
</organism>
<feature type="compositionally biased region" description="Acidic residues" evidence="1">
    <location>
        <begin position="216"/>
        <end position="227"/>
    </location>
</feature>
<evidence type="ECO:0000313" key="3">
    <source>
        <dbReference type="EMBL" id="OQO14495.1"/>
    </source>
</evidence>
<accession>A0A1V8TSY1</accession>
<feature type="region of interest" description="Disordered" evidence="1">
    <location>
        <begin position="548"/>
        <end position="588"/>
    </location>
</feature>
<dbReference type="Proteomes" id="UP000192596">
    <property type="component" value="Unassembled WGS sequence"/>
</dbReference>
<feature type="domain" description="DUF4211" evidence="2">
    <location>
        <begin position="414"/>
        <end position="552"/>
    </location>
</feature>
<feature type="compositionally biased region" description="Acidic residues" evidence="1">
    <location>
        <begin position="358"/>
        <end position="393"/>
    </location>
</feature>
<comment type="caution">
    <text evidence="3">The sequence shown here is derived from an EMBL/GenBank/DDBJ whole genome shotgun (WGS) entry which is preliminary data.</text>
</comment>
<evidence type="ECO:0000259" key="2">
    <source>
        <dbReference type="Pfam" id="PF13926"/>
    </source>
</evidence>
<sequence>MPTFTGSRKRQAKLNLTPLPSSSPASKGYHQQIQERAAAVDYEGSPAKRRKVLEDVNGGENTLPPTPSASRRPTANDSDDELLQPTPKQSQARATRKTARQQRLDFSNAIPLSSTGQTINLDQPLGLTAQSGERHASSDDSDELPSPGKLMRKSKRKQKTSSAHKDDGFMGSSGRRITRGSQKRSVTNEDDSEDDIIVNHSSRSRTAARPVSAVIDVEDEQTGEEDMPTTGGKVSRKRTRRSSFISSSPPHAEVSDDDVQIIERPRSQRTGPGRESDKVEDEDDDIVPFTPGRRKSKPLRQLTQQEQEDLHEDLDFLGPSSDVDEGRSHRAQSSQKNARLKALERLKQKRSSQRDLPDISENDADDIFEDEGDETPVEVEDDDDGRGEEDEQEVVYAPTSSRAMFHAEKEDEEFLVDEGEEDDLGIPEGIPLQFTRYASMKAKELWKFAVEWLVQKKINPAFPQMHDEIYELAFRKLDDEVAGLVGSKFASAAWTTDFTLAFRSRPAIAYDRLDRNKSEHMFNDKCDACNRTGHPATYQVQFQGKPYHRDTLDDVDNDDGDDDEDGGDDGSSSSSGDSDDTPDYDAKGNEVKPASHIWYVGKFCMNNARTAHALQHWRLHLYHFVSDWIEQRYNSPEQLRKRDKMSVRKKRKHARRIADRMEAEGQTTALWKEFRHTLSEAANAKQQGRFSMESP</sequence>
<dbReference type="InterPro" id="IPR025451">
    <property type="entry name" value="DUF4211"/>
</dbReference>
<keyword evidence="4" id="KW-1185">Reference proteome</keyword>
<dbReference type="GO" id="GO:0005634">
    <property type="term" value="C:nucleus"/>
    <property type="evidence" value="ECO:0007669"/>
    <property type="project" value="TreeGrafter"/>
</dbReference>
<name>A0A1V8TSY1_9PEZI</name>
<dbReference type="Pfam" id="PF13926">
    <property type="entry name" value="DUF4211"/>
    <property type="match status" value="1"/>
</dbReference>
<feature type="compositionally biased region" description="Polar residues" evidence="1">
    <location>
        <begin position="110"/>
        <end position="121"/>
    </location>
</feature>
<dbReference type="OrthoDB" id="21499at2759"/>
<dbReference type="PANTHER" id="PTHR14689:SF0">
    <property type="entry name" value="COILED-COIL DOMAIN-CONTAINING PROTEIN 82"/>
    <property type="match status" value="1"/>
</dbReference>